<accession>A0A671P9Z3</accession>
<dbReference type="AlphaFoldDB" id="A0A671P9Z3"/>
<name>A0A671P9Z3_9TELE</name>
<dbReference type="Gene3D" id="3.40.50.12700">
    <property type="match status" value="1"/>
</dbReference>
<dbReference type="Proteomes" id="UP000472260">
    <property type="component" value="Unassembled WGS sequence"/>
</dbReference>
<dbReference type="SUPFAM" id="SSF52266">
    <property type="entry name" value="SGNH hydrolase"/>
    <property type="match status" value="1"/>
</dbReference>
<reference evidence="2" key="2">
    <citation type="submission" date="2025-09" db="UniProtKB">
        <authorList>
            <consortium name="Ensembl"/>
        </authorList>
    </citation>
    <scope>IDENTIFICATION</scope>
</reference>
<sequence length="155" mass="17204">MADVCLPLSAGEDMLQLKLEAVKKQIRDLMERQTQPRERRAALETSRDDTHKSGVSIQRPVGICEPGPGRNATLPGAVVLHAGVNATKLRQTETLKRDFRSLIETVRRTSPATTIIVSGPLPTTFTILFVYITIVELPQQITIHKLLQFTIVPLL</sequence>
<proteinExistence type="predicted"/>
<evidence type="ECO:0000313" key="2">
    <source>
        <dbReference type="Ensembl" id="ENSSANP00000054268.1"/>
    </source>
</evidence>
<feature type="region of interest" description="Disordered" evidence="1">
    <location>
        <begin position="31"/>
        <end position="60"/>
    </location>
</feature>
<keyword evidence="3" id="KW-1185">Reference proteome</keyword>
<organism evidence="2 3">
    <name type="scientific">Sinocyclocheilus anshuiensis</name>
    <dbReference type="NCBI Taxonomy" id="1608454"/>
    <lineage>
        <taxon>Eukaryota</taxon>
        <taxon>Metazoa</taxon>
        <taxon>Chordata</taxon>
        <taxon>Craniata</taxon>
        <taxon>Vertebrata</taxon>
        <taxon>Euteleostomi</taxon>
        <taxon>Actinopterygii</taxon>
        <taxon>Neopterygii</taxon>
        <taxon>Teleostei</taxon>
        <taxon>Ostariophysi</taxon>
        <taxon>Cypriniformes</taxon>
        <taxon>Cyprinidae</taxon>
        <taxon>Cyprininae</taxon>
        <taxon>Sinocyclocheilus</taxon>
    </lineage>
</organism>
<reference evidence="2" key="1">
    <citation type="submission" date="2025-08" db="UniProtKB">
        <authorList>
            <consortium name="Ensembl"/>
        </authorList>
    </citation>
    <scope>IDENTIFICATION</scope>
</reference>
<feature type="compositionally biased region" description="Basic and acidic residues" evidence="1">
    <location>
        <begin position="31"/>
        <end position="52"/>
    </location>
</feature>
<dbReference type="Ensembl" id="ENSSANT00000057704.1">
    <property type="protein sequence ID" value="ENSSANP00000054268.1"/>
    <property type="gene ID" value="ENSSANG00000027160.1"/>
</dbReference>
<evidence type="ECO:0000313" key="3">
    <source>
        <dbReference type="Proteomes" id="UP000472260"/>
    </source>
</evidence>
<evidence type="ECO:0000256" key="1">
    <source>
        <dbReference type="SAM" id="MobiDB-lite"/>
    </source>
</evidence>
<protein>
    <submittedName>
        <fullName evidence="2">Uncharacterized protein</fullName>
    </submittedName>
</protein>